<dbReference type="SUPFAM" id="SSF103481">
    <property type="entry name" value="Multidrug resistance efflux transporter EmrE"/>
    <property type="match status" value="2"/>
</dbReference>
<feature type="transmembrane region" description="Helical" evidence="6">
    <location>
        <begin position="105"/>
        <end position="122"/>
    </location>
</feature>
<protein>
    <submittedName>
        <fullName evidence="8">EamA-like transporter family protein</fullName>
    </submittedName>
</protein>
<dbReference type="PANTHER" id="PTHR32322">
    <property type="entry name" value="INNER MEMBRANE TRANSPORTER"/>
    <property type="match status" value="1"/>
</dbReference>
<dbReference type="Pfam" id="PF00892">
    <property type="entry name" value="EamA"/>
    <property type="match status" value="2"/>
</dbReference>
<sequence length="300" mass="32601">MGNQPRRAYLFGIATVLLWSTVASAFKLSLKHLDPAQLLLYATLFSIAALGGILAVQGKLGIIFTYTRKEYGRSLLLGMVNPFLYYLVLFKAYDLLPAQIAQPINYTWALTLMFLSIPLLGQKIGVQEITAGIISYLGVAIISTKGSIAGLQGVSLTGVALALGSTVLWALYWIYNTKDSRDPVAGLLLNFLFGLPFVFVFCLVFSDIRVGSLAGLAGAAYVGLFEMGITFVLWLHALKYAENTARVGYLIFLSPFLSLVFIRVLVGEEILASTVAGLVLIVAGLVIQHTGAARYRRHEP</sequence>
<dbReference type="InterPro" id="IPR037185">
    <property type="entry name" value="EmrE-like"/>
</dbReference>
<feature type="transmembrane region" description="Helical" evidence="6">
    <location>
        <begin position="129"/>
        <end position="148"/>
    </location>
</feature>
<dbReference type="InterPro" id="IPR050638">
    <property type="entry name" value="AA-Vitamin_Transporters"/>
</dbReference>
<feature type="transmembrane region" description="Helical" evidence="6">
    <location>
        <begin position="270"/>
        <end position="287"/>
    </location>
</feature>
<dbReference type="AlphaFoldDB" id="A0A485LYI5"/>
<keyword evidence="4 6" id="KW-1133">Transmembrane helix</keyword>
<evidence type="ECO:0000256" key="2">
    <source>
        <dbReference type="ARBA" id="ARBA00022475"/>
    </source>
</evidence>
<gene>
    <name evidence="8" type="ORF">SCFA_1560012</name>
</gene>
<dbReference type="GO" id="GO:0005886">
    <property type="term" value="C:plasma membrane"/>
    <property type="evidence" value="ECO:0007669"/>
    <property type="project" value="UniProtKB-SubCell"/>
</dbReference>
<organism evidence="8">
    <name type="scientific">anaerobic digester metagenome</name>
    <dbReference type="NCBI Taxonomy" id="1263854"/>
    <lineage>
        <taxon>unclassified sequences</taxon>
        <taxon>metagenomes</taxon>
        <taxon>ecological metagenomes</taxon>
    </lineage>
</organism>
<feature type="transmembrane region" description="Helical" evidence="6">
    <location>
        <begin position="187"/>
        <end position="206"/>
    </location>
</feature>
<keyword evidence="5 6" id="KW-0472">Membrane</keyword>
<feature type="transmembrane region" description="Helical" evidence="6">
    <location>
        <begin position="212"/>
        <end position="235"/>
    </location>
</feature>
<accession>A0A485LYI5</accession>
<reference evidence="8" key="1">
    <citation type="submission" date="2019-03" db="EMBL/GenBank/DDBJ databases">
        <authorList>
            <person name="Hao L."/>
        </authorList>
    </citation>
    <scope>NUCLEOTIDE SEQUENCE</scope>
</reference>
<proteinExistence type="predicted"/>
<feature type="domain" description="EamA" evidence="7">
    <location>
        <begin position="157"/>
        <end position="287"/>
    </location>
</feature>
<evidence type="ECO:0000256" key="3">
    <source>
        <dbReference type="ARBA" id="ARBA00022692"/>
    </source>
</evidence>
<keyword evidence="3 6" id="KW-0812">Transmembrane</keyword>
<evidence type="ECO:0000313" key="8">
    <source>
        <dbReference type="EMBL" id="VFU13030.1"/>
    </source>
</evidence>
<evidence type="ECO:0000256" key="6">
    <source>
        <dbReference type="SAM" id="Phobius"/>
    </source>
</evidence>
<dbReference type="InterPro" id="IPR000620">
    <property type="entry name" value="EamA_dom"/>
</dbReference>
<evidence type="ECO:0000256" key="5">
    <source>
        <dbReference type="ARBA" id="ARBA00023136"/>
    </source>
</evidence>
<feature type="transmembrane region" description="Helical" evidence="6">
    <location>
        <begin position="247"/>
        <end position="264"/>
    </location>
</feature>
<feature type="domain" description="EamA" evidence="7">
    <location>
        <begin position="7"/>
        <end position="144"/>
    </location>
</feature>
<keyword evidence="2" id="KW-1003">Cell membrane</keyword>
<feature type="transmembrane region" description="Helical" evidence="6">
    <location>
        <begin position="74"/>
        <end position="93"/>
    </location>
</feature>
<comment type="subcellular location">
    <subcellularLocation>
        <location evidence="1">Cell membrane</location>
        <topology evidence="1">Multi-pass membrane protein</topology>
    </subcellularLocation>
</comment>
<name>A0A485LYI5_9ZZZZ</name>
<evidence type="ECO:0000256" key="1">
    <source>
        <dbReference type="ARBA" id="ARBA00004651"/>
    </source>
</evidence>
<feature type="transmembrane region" description="Helical" evidence="6">
    <location>
        <begin position="154"/>
        <end position="175"/>
    </location>
</feature>
<dbReference type="EMBL" id="CAADRM010000064">
    <property type="protein sequence ID" value="VFU13030.1"/>
    <property type="molecule type" value="Genomic_DNA"/>
</dbReference>
<feature type="transmembrane region" description="Helical" evidence="6">
    <location>
        <begin position="41"/>
        <end position="62"/>
    </location>
</feature>
<dbReference type="PANTHER" id="PTHR32322:SF18">
    <property type="entry name" value="S-ADENOSYLMETHIONINE_S-ADENOSYLHOMOCYSTEINE TRANSPORTER"/>
    <property type="match status" value="1"/>
</dbReference>
<evidence type="ECO:0000256" key="4">
    <source>
        <dbReference type="ARBA" id="ARBA00022989"/>
    </source>
</evidence>
<evidence type="ECO:0000259" key="7">
    <source>
        <dbReference type="Pfam" id="PF00892"/>
    </source>
</evidence>